<evidence type="ECO:0000313" key="1">
    <source>
        <dbReference type="EMBL" id="CAD2177384.1"/>
    </source>
</evidence>
<reference evidence="1 2" key="1">
    <citation type="submission" date="2020-08" db="EMBL/GenBank/DDBJ databases">
        <authorList>
            <person name="Koutsovoulos G."/>
            <person name="Danchin GJ E."/>
        </authorList>
    </citation>
    <scope>NUCLEOTIDE SEQUENCE [LARGE SCALE GENOMIC DNA]</scope>
</reference>
<dbReference type="EMBL" id="CAJEWN010000297">
    <property type="protein sequence ID" value="CAD2177384.1"/>
    <property type="molecule type" value="Genomic_DNA"/>
</dbReference>
<dbReference type="AlphaFoldDB" id="A0A6V7VS61"/>
<accession>A0A6V7VS61</accession>
<protein>
    <submittedName>
        <fullName evidence="1">Uncharacterized protein</fullName>
    </submittedName>
</protein>
<name>A0A6V7VS61_MELEN</name>
<dbReference type="Proteomes" id="UP000580250">
    <property type="component" value="Unassembled WGS sequence"/>
</dbReference>
<gene>
    <name evidence="1" type="ORF">MENT_LOCUS29257</name>
</gene>
<proteinExistence type="predicted"/>
<evidence type="ECO:0000313" key="2">
    <source>
        <dbReference type="Proteomes" id="UP000580250"/>
    </source>
</evidence>
<comment type="caution">
    <text evidence="1">The sequence shown here is derived from an EMBL/GenBank/DDBJ whole genome shotgun (WGS) entry which is preliminary data.</text>
</comment>
<sequence>MLINKFNFILSIFVFQLKISKQNISNNSLWNIGVEKQLKMNYFTGNEHENIGVVNCKHFCSISNPNSLSCWNETLQFYESMLINILRQTIIVEINRVLWIHSNQNEKIKNSEFFGTNVEKLANDSLSRFMKLPNKSSVKDGNNWKNSKNVFARISPAIAKNVFHHVKHIRLYNYGLELPLLDF</sequence>
<organism evidence="1 2">
    <name type="scientific">Meloidogyne enterolobii</name>
    <name type="common">Root-knot nematode worm</name>
    <name type="synonym">Meloidogyne mayaguensis</name>
    <dbReference type="NCBI Taxonomy" id="390850"/>
    <lineage>
        <taxon>Eukaryota</taxon>
        <taxon>Metazoa</taxon>
        <taxon>Ecdysozoa</taxon>
        <taxon>Nematoda</taxon>
        <taxon>Chromadorea</taxon>
        <taxon>Rhabditida</taxon>
        <taxon>Tylenchina</taxon>
        <taxon>Tylenchomorpha</taxon>
        <taxon>Tylenchoidea</taxon>
        <taxon>Meloidogynidae</taxon>
        <taxon>Meloidogyninae</taxon>
        <taxon>Meloidogyne</taxon>
    </lineage>
</organism>